<dbReference type="InterPro" id="IPR052065">
    <property type="entry name" value="Compl_asym_regulator"/>
</dbReference>
<dbReference type="Pfam" id="PF00090">
    <property type="entry name" value="TSP_1"/>
    <property type="match status" value="13"/>
</dbReference>
<evidence type="ECO:0000256" key="3">
    <source>
        <dbReference type="ARBA" id="ARBA00022729"/>
    </source>
</evidence>
<protein>
    <submittedName>
        <fullName evidence="8">A disintegrin and metalloproteinase with thrombospondin motifs adt-1 isoform X1</fullName>
    </submittedName>
</protein>
<dbReference type="PANTHER" id="PTHR22906">
    <property type="entry name" value="PROPERDIN"/>
    <property type="match status" value="1"/>
</dbReference>
<accession>A0A1S3I0I2</accession>
<dbReference type="GeneID" id="106159884"/>
<dbReference type="InParanoid" id="A0A1S3I0I2"/>
<dbReference type="Proteomes" id="UP000085678">
    <property type="component" value="Unplaced"/>
</dbReference>
<evidence type="ECO:0000256" key="5">
    <source>
        <dbReference type="ARBA" id="ARBA00023157"/>
    </source>
</evidence>
<keyword evidence="7" id="KW-1185">Reference proteome</keyword>
<dbReference type="InterPro" id="IPR036383">
    <property type="entry name" value="TSP1_rpt_sf"/>
</dbReference>
<dbReference type="SMART" id="SM00209">
    <property type="entry name" value="TSP1"/>
    <property type="match status" value="13"/>
</dbReference>
<dbReference type="KEGG" id="lak:106159884"/>
<name>A0A1S3I0I2_LINAN</name>
<evidence type="ECO:0000313" key="7">
    <source>
        <dbReference type="Proteomes" id="UP000085678"/>
    </source>
</evidence>
<dbReference type="PANTHER" id="PTHR22906:SF43">
    <property type="entry name" value="PROPERDIN"/>
    <property type="match status" value="1"/>
</dbReference>
<dbReference type="PROSITE" id="PS50092">
    <property type="entry name" value="TSP1"/>
    <property type="match status" value="13"/>
</dbReference>
<evidence type="ECO:0000256" key="1">
    <source>
        <dbReference type="ARBA" id="ARBA00004613"/>
    </source>
</evidence>
<dbReference type="SUPFAM" id="SSF82895">
    <property type="entry name" value="TSP-1 type 1 repeat"/>
    <property type="match status" value="13"/>
</dbReference>
<keyword evidence="8" id="KW-0378">Hydrolase</keyword>
<keyword evidence="5" id="KW-1015">Disulfide bond</keyword>
<evidence type="ECO:0000259" key="6">
    <source>
        <dbReference type="PROSITE" id="PS51019"/>
    </source>
</evidence>
<dbReference type="AlphaFoldDB" id="A0A1S3I0I2"/>
<keyword evidence="2" id="KW-0964">Secreted</keyword>
<dbReference type="Gene3D" id="2.20.100.10">
    <property type="entry name" value="Thrombospondin type-1 (TSP1) repeat"/>
    <property type="match status" value="13"/>
</dbReference>
<reference evidence="8" key="1">
    <citation type="submission" date="2025-08" db="UniProtKB">
        <authorList>
            <consortium name="RefSeq"/>
        </authorList>
    </citation>
    <scope>IDENTIFICATION</scope>
    <source>
        <tissue evidence="8">Gonads</tissue>
    </source>
</reference>
<proteinExistence type="predicted"/>
<keyword evidence="8" id="KW-0482">Metalloprotease</keyword>
<dbReference type="RefSeq" id="XP_013391770.1">
    <property type="nucleotide sequence ID" value="XM_013536316.1"/>
</dbReference>
<dbReference type="OrthoDB" id="446173at2759"/>
<dbReference type="PROSITE" id="PS51019">
    <property type="entry name" value="REELIN"/>
    <property type="match status" value="1"/>
</dbReference>
<dbReference type="InterPro" id="IPR042307">
    <property type="entry name" value="Reeler_sf"/>
</dbReference>
<keyword evidence="4" id="KW-0677">Repeat</keyword>
<comment type="subcellular location">
    <subcellularLocation>
        <location evidence="1">Secreted</location>
    </subcellularLocation>
</comment>
<keyword evidence="8" id="KW-0645">Protease</keyword>
<dbReference type="InterPro" id="IPR000884">
    <property type="entry name" value="TSP1_rpt"/>
</dbReference>
<evidence type="ECO:0000313" key="8">
    <source>
        <dbReference type="RefSeq" id="XP_013391770.1"/>
    </source>
</evidence>
<dbReference type="Gene3D" id="2.60.40.4060">
    <property type="entry name" value="Reeler domain"/>
    <property type="match status" value="1"/>
</dbReference>
<dbReference type="CDD" id="cd08544">
    <property type="entry name" value="Reeler"/>
    <property type="match status" value="1"/>
</dbReference>
<organism evidence="7 8">
    <name type="scientific">Lingula anatina</name>
    <name type="common">Brachiopod</name>
    <name type="synonym">Lingula unguis</name>
    <dbReference type="NCBI Taxonomy" id="7574"/>
    <lineage>
        <taxon>Eukaryota</taxon>
        <taxon>Metazoa</taxon>
        <taxon>Spiralia</taxon>
        <taxon>Lophotrochozoa</taxon>
        <taxon>Brachiopoda</taxon>
        <taxon>Linguliformea</taxon>
        <taxon>Lingulata</taxon>
        <taxon>Lingulida</taxon>
        <taxon>Linguloidea</taxon>
        <taxon>Lingulidae</taxon>
        <taxon>Lingula</taxon>
    </lineage>
</organism>
<sequence length="931" mass="100533">MQACLTMMPLHGPSPERGSGGFEVTATQDTFAPGDIVPVTISGIRPFKGFLLQARTPRDDTIVGTFEPPPEGVRYLAECGDRNSVTHSNPNLKSSVTVFWRAPRSGLLRSIRFYVTVVESFSQIYRKLTSEIVISELDVVQAEYGPWGPWSTCSASCGPGIEQRTRVCPGNAVCAGTPNEIRSCNLVNCGELNYGPWSVWGPCTATCGYGMQDRTRECNSPFGCAGLATETRQCTLLDCPTIVTVNWNPWSSFSPCSATCGTGTRYRSRNCPLDGACIGGEARETIPCDAGACPVNWNQWSPFSSCSATCGSGVIFRSRTCPIDGACIGGAAREERTCDAGPCPVFWGEWGPFTACSSSCGAGVQTRKRTCPIEGSCVGGAAEEEQQCDAGECPLLWGPWSTYSPCSATCGVGMHFRQRKCSIDGACPMGSAVEQMQCYAGDCPDIYSPWTPWGDCSRSCGQGMQERSRFCTGRCFEPTKETRECVLAICEVPVWTQWSTYSPCSATCDNGGGQGVQERTRICPSNDPTQCPGVGKETRDCFIACDTASWANWLEWGQCSVTCGQGVQERQRFCARAFPTLTCPGEDKETRTCSAGLCPSTPVPEWTQWSTYSPCSATCENGGGQGVQERTRFCTSNDLTQCPGVGRETRDCFIACDTASWANWLEWGQCSVTCGQGIQERKRFCARAFPTLTCPGDDKQTRTCSAGLCPSQYTQWGVWGQCSVTCGDGIQRRNRICLGGACADPTTETRACSIICEVTPPVVVQWSAWAFTSDCSVSCGTGRRTRSRTCPVPGACQGSNLDYLECVQKPCQGEGQGQGPDKDYDKTADSKISRCFDCNSGWDVCAPKGVTNPDLVGETPCPLTGTCFMRRDRNGDVYRGCADGWDYLVDHVVEEGGVVCSNSHSMGYGSFVDRWCLCKGNRCNGGEMPPV</sequence>
<dbReference type="Pfam" id="PF02014">
    <property type="entry name" value="Reeler"/>
    <property type="match status" value="1"/>
</dbReference>
<feature type="domain" description="Reelin" evidence="6">
    <location>
        <begin position="1"/>
        <end position="146"/>
    </location>
</feature>
<dbReference type="InterPro" id="IPR002861">
    <property type="entry name" value="Reeler_dom"/>
</dbReference>
<evidence type="ECO:0000256" key="2">
    <source>
        <dbReference type="ARBA" id="ARBA00022525"/>
    </source>
</evidence>
<evidence type="ECO:0000256" key="4">
    <source>
        <dbReference type="ARBA" id="ARBA00022737"/>
    </source>
</evidence>
<gene>
    <name evidence="8" type="primary">LOC106159884</name>
</gene>
<dbReference type="GO" id="GO:0008237">
    <property type="term" value="F:metallopeptidase activity"/>
    <property type="evidence" value="ECO:0007669"/>
    <property type="project" value="UniProtKB-KW"/>
</dbReference>
<keyword evidence="3" id="KW-0732">Signal</keyword>